<dbReference type="PANTHER" id="PTHR43668:SF2">
    <property type="entry name" value="ALLANTOINASE"/>
    <property type="match status" value="1"/>
</dbReference>
<evidence type="ECO:0000256" key="4">
    <source>
        <dbReference type="ARBA" id="ARBA00022723"/>
    </source>
</evidence>
<evidence type="ECO:0000256" key="6">
    <source>
        <dbReference type="ARBA" id="ARBA00022975"/>
    </source>
</evidence>
<dbReference type="GO" id="GO:0005737">
    <property type="term" value="C:cytoplasm"/>
    <property type="evidence" value="ECO:0007669"/>
    <property type="project" value="TreeGrafter"/>
</dbReference>
<feature type="domain" description="Amidohydrolase-related" evidence="7">
    <location>
        <begin position="47"/>
        <end position="390"/>
    </location>
</feature>
<evidence type="ECO:0000256" key="2">
    <source>
        <dbReference type="ARBA" id="ARBA00002368"/>
    </source>
</evidence>
<evidence type="ECO:0000259" key="7">
    <source>
        <dbReference type="Pfam" id="PF01979"/>
    </source>
</evidence>
<name>A0A173V6I5_9FIRM</name>
<comment type="similarity">
    <text evidence="3">Belongs to the metallo-dependent hydrolases superfamily. DHOase family. Class I DHOase subfamily.</text>
</comment>
<dbReference type="InterPro" id="IPR006680">
    <property type="entry name" value="Amidohydro-rel"/>
</dbReference>
<evidence type="ECO:0000256" key="1">
    <source>
        <dbReference type="ARBA" id="ARBA00001947"/>
    </source>
</evidence>
<dbReference type="GO" id="GO:0004151">
    <property type="term" value="F:dihydroorotase activity"/>
    <property type="evidence" value="ECO:0007669"/>
    <property type="project" value="UniProtKB-EC"/>
</dbReference>
<protein>
    <submittedName>
        <fullName evidence="8">Dihydroorotase</fullName>
        <ecNumber evidence="8">3.5.2.3</ecNumber>
    </submittedName>
</protein>
<keyword evidence="4" id="KW-0479">Metal-binding</keyword>
<sequence>MLLTNAVNTEGRPLEIYVKDGKISAVGQDLSALAAENETVVDAGGLTVLPAFVDLHCHWRTPGFEYKEDIETGSRAAAAGGYTFVNLMPNTKPVCSSAAQAMMVEQKAAEVGLCDANQTVSITENFDGVSIDHLKTLPASVKFITEDGHGVQDNATMARAFAICTQKDITVMSHAEDMEISPWDYRLAEDIETVRNCWLSEYYQTRLHMCHVSTRGALDAIRMAKLRGAPVTCEVTPHHLWFTNDTCDYRVNPPIRTADDVEALVEGIRTGIVDAIATDHAPHSEEDKLKGMAGMVGSETAFGVCYTKLCKQEGLPLELLVHLMSTRPAEILGLAKGQLEPGFDADFVLVDLDTPYTVEKEKLHSKSHNTPFDGAQLYGKVFATIKAGKITYQAEE</sequence>
<dbReference type="EMBL" id="CYXN01000032">
    <property type="protein sequence ID" value="CUN21478.1"/>
    <property type="molecule type" value="Genomic_DNA"/>
</dbReference>
<dbReference type="GO" id="GO:0046872">
    <property type="term" value="F:metal ion binding"/>
    <property type="evidence" value="ECO:0007669"/>
    <property type="project" value="UniProtKB-KW"/>
</dbReference>
<dbReference type="AlphaFoldDB" id="A0A173V6I5"/>
<comment type="cofactor">
    <cofactor evidence="1">
        <name>Zn(2+)</name>
        <dbReference type="ChEBI" id="CHEBI:29105"/>
    </cofactor>
</comment>
<evidence type="ECO:0000256" key="5">
    <source>
        <dbReference type="ARBA" id="ARBA00022801"/>
    </source>
</evidence>
<dbReference type="NCBIfam" id="TIGR00857">
    <property type="entry name" value="pyrC_multi"/>
    <property type="match status" value="1"/>
</dbReference>
<evidence type="ECO:0000256" key="3">
    <source>
        <dbReference type="ARBA" id="ARBA00010286"/>
    </source>
</evidence>
<organism evidence="8 9">
    <name type="scientific">Faecalibacterium prausnitzii</name>
    <dbReference type="NCBI Taxonomy" id="853"/>
    <lineage>
        <taxon>Bacteria</taxon>
        <taxon>Bacillati</taxon>
        <taxon>Bacillota</taxon>
        <taxon>Clostridia</taxon>
        <taxon>Eubacteriales</taxon>
        <taxon>Oscillospiraceae</taxon>
        <taxon>Faecalibacterium</taxon>
    </lineage>
</organism>
<keyword evidence="6" id="KW-0665">Pyrimidine biosynthesis</keyword>
<evidence type="ECO:0000313" key="9">
    <source>
        <dbReference type="Proteomes" id="UP000095649"/>
    </source>
</evidence>
<dbReference type="PROSITE" id="PS00483">
    <property type="entry name" value="DIHYDROOROTASE_2"/>
    <property type="match status" value="1"/>
</dbReference>
<dbReference type="InterPro" id="IPR011059">
    <property type="entry name" value="Metal-dep_hydrolase_composite"/>
</dbReference>
<dbReference type="SUPFAM" id="SSF51338">
    <property type="entry name" value="Composite domain of metallo-dependent hydrolases"/>
    <property type="match status" value="1"/>
</dbReference>
<dbReference type="InterPro" id="IPR002195">
    <property type="entry name" value="Dihydroorotase_CS"/>
</dbReference>
<proteinExistence type="inferred from homology"/>
<dbReference type="EC" id="3.5.2.3" evidence="8"/>
<dbReference type="PANTHER" id="PTHR43668">
    <property type="entry name" value="ALLANTOINASE"/>
    <property type="match status" value="1"/>
</dbReference>
<dbReference type="GO" id="GO:0006145">
    <property type="term" value="P:purine nucleobase catabolic process"/>
    <property type="evidence" value="ECO:0007669"/>
    <property type="project" value="TreeGrafter"/>
</dbReference>
<dbReference type="SUPFAM" id="SSF51556">
    <property type="entry name" value="Metallo-dependent hydrolases"/>
    <property type="match status" value="1"/>
</dbReference>
<dbReference type="RefSeq" id="WP_055186831.1">
    <property type="nucleotide sequence ID" value="NZ_CYXN01000032.1"/>
</dbReference>
<dbReference type="GO" id="GO:0006221">
    <property type="term" value="P:pyrimidine nucleotide biosynthetic process"/>
    <property type="evidence" value="ECO:0007669"/>
    <property type="project" value="UniProtKB-KW"/>
</dbReference>
<dbReference type="Pfam" id="PF01979">
    <property type="entry name" value="Amidohydro_1"/>
    <property type="match status" value="1"/>
</dbReference>
<dbReference type="InterPro" id="IPR032466">
    <property type="entry name" value="Metal_Hydrolase"/>
</dbReference>
<gene>
    <name evidence="8" type="primary">pyrC</name>
    <name evidence="8" type="ORF">ERS852582_02517</name>
</gene>
<dbReference type="OrthoDB" id="9765462at2"/>
<evidence type="ECO:0000313" key="8">
    <source>
        <dbReference type="EMBL" id="CUN21478.1"/>
    </source>
</evidence>
<dbReference type="InterPro" id="IPR050138">
    <property type="entry name" value="DHOase/Allantoinase_Hydrolase"/>
</dbReference>
<dbReference type="Gene3D" id="3.20.20.140">
    <property type="entry name" value="Metal-dependent hydrolases"/>
    <property type="match status" value="1"/>
</dbReference>
<reference evidence="8 9" key="1">
    <citation type="submission" date="2015-09" db="EMBL/GenBank/DDBJ databases">
        <authorList>
            <consortium name="Pathogen Informatics"/>
        </authorList>
    </citation>
    <scope>NUCLEOTIDE SEQUENCE [LARGE SCALE GENOMIC DNA]</scope>
    <source>
        <strain evidence="8 9">2789STDY5834970</strain>
    </source>
</reference>
<dbReference type="Proteomes" id="UP000095649">
    <property type="component" value="Unassembled WGS sequence"/>
</dbReference>
<keyword evidence="5 8" id="KW-0378">Hydrolase</keyword>
<dbReference type="GO" id="GO:0004038">
    <property type="term" value="F:allantoinase activity"/>
    <property type="evidence" value="ECO:0007669"/>
    <property type="project" value="TreeGrafter"/>
</dbReference>
<dbReference type="InterPro" id="IPR004722">
    <property type="entry name" value="DHOase"/>
</dbReference>
<dbReference type="CDD" id="cd01317">
    <property type="entry name" value="DHOase_IIa"/>
    <property type="match status" value="1"/>
</dbReference>
<accession>A0A173V6I5</accession>
<comment type="function">
    <text evidence="2">Catalyzes the reversible cyclization of carbamoyl aspartate to dihydroorotate.</text>
</comment>